<evidence type="ECO:0000256" key="8">
    <source>
        <dbReference type="ARBA" id="ARBA00023136"/>
    </source>
</evidence>
<dbReference type="OrthoDB" id="8846921at2759"/>
<evidence type="ECO:0000256" key="7">
    <source>
        <dbReference type="ARBA" id="ARBA00022989"/>
    </source>
</evidence>
<dbReference type="GO" id="GO:0007186">
    <property type="term" value="P:G protein-coupled receptor signaling pathway"/>
    <property type="evidence" value="ECO:0007669"/>
    <property type="project" value="TreeGrafter"/>
</dbReference>
<dbReference type="AlphaFoldDB" id="A0A9Q1IQJ9"/>
<evidence type="ECO:0000256" key="1">
    <source>
        <dbReference type="ARBA" id="ARBA00004251"/>
    </source>
</evidence>
<keyword evidence="10" id="KW-0675">Receptor</keyword>
<organism evidence="12 13">
    <name type="scientific">Synaphobranchus kaupii</name>
    <name type="common">Kaup's arrowtooth eel</name>
    <dbReference type="NCBI Taxonomy" id="118154"/>
    <lineage>
        <taxon>Eukaryota</taxon>
        <taxon>Metazoa</taxon>
        <taxon>Chordata</taxon>
        <taxon>Craniata</taxon>
        <taxon>Vertebrata</taxon>
        <taxon>Euteleostomi</taxon>
        <taxon>Actinopterygii</taxon>
        <taxon>Neopterygii</taxon>
        <taxon>Teleostei</taxon>
        <taxon>Anguilliformes</taxon>
        <taxon>Synaphobranchidae</taxon>
        <taxon>Synaphobranchus</taxon>
    </lineage>
</organism>
<dbReference type="EMBL" id="JAINUF010000009">
    <property type="protein sequence ID" value="KAJ8349551.1"/>
    <property type="molecule type" value="Genomic_DNA"/>
</dbReference>
<keyword evidence="5 11" id="KW-0812">Transmembrane</keyword>
<name>A0A9Q1IQJ9_SYNKA</name>
<evidence type="ECO:0000256" key="4">
    <source>
        <dbReference type="ARBA" id="ARBA00022475"/>
    </source>
</evidence>
<keyword evidence="3" id="KW-0813">Transport</keyword>
<comment type="subcellular location">
    <subcellularLocation>
        <location evidence="1">Cell membrane</location>
        <topology evidence="1">Single-pass type I membrane protein</topology>
    </subcellularLocation>
</comment>
<keyword evidence="9" id="KW-1015">Disulfide bond</keyword>
<evidence type="ECO:0000256" key="3">
    <source>
        <dbReference type="ARBA" id="ARBA00022448"/>
    </source>
</evidence>
<dbReference type="Pfam" id="PF04901">
    <property type="entry name" value="RAMP"/>
    <property type="match status" value="1"/>
</dbReference>
<evidence type="ECO:0000256" key="10">
    <source>
        <dbReference type="ARBA" id="ARBA00023170"/>
    </source>
</evidence>
<comment type="caution">
    <text evidence="12">The sequence shown here is derived from an EMBL/GenBank/DDBJ whole genome shotgun (WGS) entry which is preliminary data.</text>
</comment>
<comment type="similarity">
    <text evidence="2">Belongs to the RAMP family.</text>
</comment>
<dbReference type="GO" id="GO:0006816">
    <property type="term" value="P:calcium ion transport"/>
    <property type="evidence" value="ECO:0007669"/>
    <property type="project" value="TreeGrafter"/>
</dbReference>
<dbReference type="GO" id="GO:0008277">
    <property type="term" value="P:regulation of G protein-coupled receptor signaling pathway"/>
    <property type="evidence" value="ECO:0007669"/>
    <property type="project" value="InterPro"/>
</dbReference>
<sequence length="151" mass="17114">MKNHLAVTISAYISILFASTGFIETYYVSCNRSTFDDYVNNYCIPAYNQSMASSNYLGKCPWPSMRRSYIALDMCVDSVVRLSGCVEPSIKDKVFLEIHRAYFTLCSFMQDPDFHTLLLLVLPCIMATLILPFICIRFTTCSAFPHASLVL</sequence>
<accession>A0A9Q1IQJ9</accession>
<feature type="transmembrane region" description="Helical" evidence="11">
    <location>
        <begin position="7"/>
        <end position="28"/>
    </location>
</feature>
<dbReference type="GO" id="GO:0006886">
    <property type="term" value="P:intracellular protein transport"/>
    <property type="evidence" value="ECO:0007669"/>
    <property type="project" value="InterPro"/>
</dbReference>
<dbReference type="GO" id="GO:0005886">
    <property type="term" value="C:plasma membrane"/>
    <property type="evidence" value="ECO:0007669"/>
    <property type="project" value="UniProtKB-SubCell"/>
</dbReference>
<evidence type="ECO:0000313" key="13">
    <source>
        <dbReference type="Proteomes" id="UP001152622"/>
    </source>
</evidence>
<dbReference type="GO" id="GO:0032870">
    <property type="term" value="P:cellular response to hormone stimulus"/>
    <property type="evidence" value="ECO:0007669"/>
    <property type="project" value="TreeGrafter"/>
</dbReference>
<gene>
    <name evidence="12" type="ORF">SKAU_G00246810</name>
</gene>
<evidence type="ECO:0000256" key="5">
    <source>
        <dbReference type="ARBA" id="ARBA00022692"/>
    </source>
</evidence>
<reference evidence="12" key="1">
    <citation type="journal article" date="2023" name="Science">
        <title>Genome structures resolve the early diversification of teleost fishes.</title>
        <authorList>
            <person name="Parey E."/>
            <person name="Louis A."/>
            <person name="Montfort J."/>
            <person name="Bouchez O."/>
            <person name="Roques C."/>
            <person name="Iampietro C."/>
            <person name="Lluch J."/>
            <person name="Castinel A."/>
            <person name="Donnadieu C."/>
            <person name="Desvignes T."/>
            <person name="Floi Bucao C."/>
            <person name="Jouanno E."/>
            <person name="Wen M."/>
            <person name="Mejri S."/>
            <person name="Dirks R."/>
            <person name="Jansen H."/>
            <person name="Henkel C."/>
            <person name="Chen W.J."/>
            <person name="Zahm M."/>
            <person name="Cabau C."/>
            <person name="Klopp C."/>
            <person name="Thompson A.W."/>
            <person name="Robinson-Rechavi M."/>
            <person name="Braasch I."/>
            <person name="Lecointre G."/>
            <person name="Bobe J."/>
            <person name="Postlethwait J.H."/>
            <person name="Berthelot C."/>
            <person name="Roest Crollius H."/>
            <person name="Guiguen Y."/>
        </authorList>
    </citation>
    <scope>NUCLEOTIDE SEQUENCE</scope>
    <source>
        <strain evidence="12">WJC10195</strain>
    </source>
</reference>
<dbReference type="GO" id="GO:0072659">
    <property type="term" value="P:protein localization to plasma membrane"/>
    <property type="evidence" value="ECO:0007669"/>
    <property type="project" value="TreeGrafter"/>
</dbReference>
<dbReference type="GO" id="GO:0015026">
    <property type="term" value="F:coreceptor activity"/>
    <property type="evidence" value="ECO:0007669"/>
    <property type="project" value="InterPro"/>
</dbReference>
<keyword evidence="8 11" id="KW-0472">Membrane</keyword>
<dbReference type="Proteomes" id="UP001152622">
    <property type="component" value="Chromosome 9"/>
</dbReference>
<proteinExistence type="inferred from homology"/>
<keyword evidence="6" id="KW-0732">Signal</keyword>
<dbReference type="InterPro" id="IPR038126">
    <property type="entry name" value="RAMP_sf"/>
</dbReference>
<keyword evidence="13" id="KW-1185">Reference proteome</keyword>
<evidence type="ECO:0000313" key="12">
    <source>
        <dbReference type="EMBL" id="KAJ8349551.1"/>
    </source>
</evidence>
<keyword evidence="7 11" id="KW-1133">Transmembrane helix</keyword>
<dbReference type="PANTHER" id="PTHR14076">
    <property type="entry name" value="RECEPTOR ACTIVITY MODIFYING PROTEIN RAMP"/>
    <property type="match status" value="1"/>
</dbReference>
<dbReference type="GO" id="GO:0009986">
    <property type="term" value="C:cell surface"/>
    <property type="evidence" value="ECO:0007669"/>
    <property type="project" value="TreeGrafter"/>
</dbReference>
<evidence type="ECO:0000256" key="9">
    <source>
        <dbReference type="ARBA" id="ARBA00023157"/>
    </source>
</evidence>
<dbReference type="Gene3D" id="1.10.150.510">
    <property type="entry name" value="Receptor activity modifying family"/>
    <property type="match status" value="1"/>
</dbReference>
<evidence type="ECO:0000256" key="6">
    <source>
        <dbReference type="ARBA" id="ARBA00022729"/>
    </source>
</evidence>
<keyword evidence="4" id="KW-1003">Cell membrane</keyword>
<dbReference type="GO" id="GO:0043235">
    <property type="term" value="C:receptor complex"/>
    <property type="evidence" value="ECO:0007669"/>
    <property type="project" value="TreeGrafter"/>
</dbReference>
<evidence type="ECO:0000256" key="2">
    <source>
        <dbReference type="ARBA" id="ARBA00007087"/>
    </source>
</evidence>
<dbReference type="PANTHER" id="PTHR14076:SF7">
    <property type="entry name" value="RECEPTOR ACTIVITY-MODIFYING PROTEIN 1-LIKE"/>
    <property type="match status" value="1"/>
</dbReference>
<protein>
    <submittedName>
        <fullName evidence="12">Uncharacterized protein</fullName>
    </submittedName>
</protein>
<dbReference type="InterPro" id="IPR006985">
    <property type="entry name" value="RAMP"/>
</dbReference>
<feature type="transmembrane region" description="Helical" evidence="11">
    <location>
        <begin position="117"/>
        <end position="136"/>
    </location>
</feature>
<evidence type="ECO:0000256" key="11">
    <source>
        <dbReference type="SAM" id="Phobius"/>
    </source>
</evidence>
<dbReference type="GO" id="GO:0031623">
    <property type="term" value="P:receptor internalization"/>
    <property type="evidence" value="ECO:0007669"/>
    <property type="project" value="TreeGrafter"/>
</dbReference>